<keyword evidence="5" id="KW-1185">Reference proteome</keyword>
<comment type="caution">
    <text evidence="4">The sequence shown here is derived from an EMBL/GenBank/DDBJ whole genome shotgun (WGS) entry which is preliminary data.</text>
</comment>
<name>A0A371PMX8_9BACL</name>
<dbReference type="PIRSF" id="PIRSF005690">
    <property type="entry name" value="GerBA"/>
    <property type="match status" value="1"/>
</dbReference>
<dbReference type="InterPro" id="IPR004995">
    <property type="entry name" value="Spore_Ger"/>
</dbReference>
<gene>
    <name evidence="4" type="ORF">DX130_11380</name>
</gene>
<dbReference type="AlphaFoldDB" id="A0A371PMX8"/>
<dbReference type="InterPro" id="IPR050768">
    <property type="entry name" value="UPF0353/GerABKA_families"/>
</dbReference>
<dbReference type="PANTHER" id="PTHR22550">
    <property type="entry name" value="SPORE GERMINATION PROTEIN"/>
    <property type="match status" value="1"/>
</dbReference>
<dbReference type="PANTHER" id="PTHR22550:SF5">
    <property type="entry name" value="LEUCINE ZIPPER PROTEIN 4"/>
    <property type="match status" value="1"/>
</dbReference>
<dbReference type="Proteomes" id="UP000261905">
    <property type="component" value="Unassembled WGS sequence"/>
</dbReference>
<feature type="transmembrane region" description="Helical" evidence="3">
    <location>
        <begin position="428"/>
        <end position="447"/>
    </location>
</feature>
<accession>A0A371PMX8</accession>
<evidence type="ECO:0000313" key="5">
    <source>
        <dbReference type="Proteomes" id="UP000261905"/>
    </source>
</evidence>
<dbReference type="GO" id="GO:0016020">
    <property type="term" value="C:membrane"/>
    <property type="evidence" value="ECO:0007669"/>
    <property type="project" value="InterPro"/>
</dbReference>
<evidence type="ECO:0000256" key="2">
    <source>
        <dbReference type="ARBA" id="ARBA00023136"/>
    </source>
</evidence>
<reference evidence="4 5" key="1">
    <citation type="submission" date="2018-08" db="EMBL/GenBank/DDBJ databases">
        <title>Paenibacillus sp. M4BSY-1, whole genome shotgun sequence.</title>
        <authorList>
            <person name="Tuo L."/>
        </authorList>
    </citation>
    <scope>NUCLEOTIDE SEQUENCE [LARGE SCALE GENOMIC DNA]</scope>
    <source>
        <strain evidence="4 5">M4BSY-1</strain>
    </source>
</reference>
<keyword evidence="3" id="KW-0812">Transmembrane</keyword>
<feature type="transmembrane region" description="Helical" evidence="3">
    <location>
        <begin position="296"/>
        <end position="318"/>
    </location>
</feature>
<dbReference type="RefSeq" id="WP_116045254.1">
    <property type="nucleotide sequence ID" value="NZ_QUBQ01000001.1"/>
</dbReference>
<keyword evidence="3" id="KW-1133">Transmembrane helix</keyword>
<protein>
    <submittedName>
        <fullName evidence="4">Spore germination protein</fullName>
    </submittedName>
</protein>
<feature type="transmembrane region" description="Helical" evidence="3">
    <location>
        <begin position="388"/>
        <end position="408"/>
    </location>
</feature>
<sequence length="495" mass="55601">MIGERAEKELFTEYDTALQQGTLNADGLEKAFACYMDIQFPDVPGNGEGNRIIAFYCDGMIDKQQLNQYFSHVCQYVRQGSKEDTGSPIDMQELPLMSKEQSMTRMAEGLFTGSLAIYKEGESFFWLVHLANVPHRQLQESNTEISIKGPKDAFTEELYTNISLVRKRMHTPLLFTEEFIVGSLSKTRVALIYLDHRANQNVVAEARKRLKTFKSESVVSSGQLEQWLSDRTFSLVPLIDYIGRPDFVIEALLRGRVAIIVDGSPMVLIGPANFFELLKTPEDVHFPFYNVVVQRFLRIIGIALSICLPGFWIAIASVNVDQMPFSLVSTVVTSREGVPLPMFLETFLLLFLFELLREAGVRLPKAVGQTIGIVGGLIIGDSLIRAGLSSPTLLVVIAISSVATYSLVNQSLSGSVSLFRAGILFASAYLGIYGFFLSIFAILIYFCRLDSFGLPFMEPIATLRFREWLFALTINPFKRRDFSSDMIKDIRKEEE</sequence>
<evidence type="ECO:0000256" key="1">
    <source>
        <dbReference type="ARBA" id="ARBA00005278"/>
    </source>
</evidence>
<feature type="transmembrane region" description="Helical" evidence="3">
    <location>
        <begin position="338"/>
        <end position="356"/>
    </location>
</feature>
<dbReference type="Pfam" id="PF03323">
    <property type="entry name" value="GerA"/>
    <property type="match status" value="1"/>
</dbReference>
<evidence type="ECO:0000256" key="3">
    <source>
        <dbReference type="SAM" id="Phobius"/>
    </source>
</evidence>
<proteinExistence type="inferred from homology"/>
<dbReference type="OrthoDB" id="1726708at2"/>
<keyword evidence="2 3" id="KW-0472">Membrane</keyword>
<dbReference type="EMBL" id="QUBQ01000001">
    <property type="protein sequence ID" value="REK77564.1"/>
    <property type="molecule type" value="Genomic_DNA"/>
</dbReference>
<dbReference type="GO" id="GO:0009847">
    <property type="term" value="P:spore germination"/>
    <property type="evidence" value="ECO:0007669"/>
    <property type="project" value="InterPro"/>
</dbReference>
<evidence type="ECO:0000313" key="4">
    <source>
        <dbReference type="EMBL" id="REK77564.1"/>
    </source>
</evidence>
<comment type="similarity">
    <text evidence="1">Belongs to the GerABKA family.</text>
</comment>
<organism evidence="4 5">
    <name type="scientific">Paenibacillus paeoniae</name>
    <dbReference type="NCBI Taxonomy" id="2292705"/>
    <lineage>
        <taxon>Bacteria</taxon>
        <taxon>Bacillati</taxon>
        <taxon>Bacillota</taxon>
        <taxon>Bacilli</taxon>
        <taxon>Bacillales</taxon>
        <taxon>Paenibacillaceae</taxon>
        <taxon>Paenibacillus</taxon>
    </lineage>
</organism>